<evidence type="ECO:0000313" key="3">
    <source>
        <dbReference type="Proteomes" id="UP000273643"/>
    </source>
</evidence>
<dbReference type="RefSeq" id="WP_123638804.1">
    <property type="nucleotide sequence ID" value="NZ_RJUK01000001.1"/>
</dbReference>
<evidence type="ECO:0000313" key="2">
    <source>
        <dbReference type="EMBL" id="ROQ21892.1"/>
    </source>
</evidence>
<dbReference type="OrthoDB" id="5703559at2"/>
<dbReference type="EMBL" id="RJUK01000001">
    <property type="protein sequence ID" value="ROQ21892.1"/>
    <property type="molecule type" value="Genomic_DNA"/>
</dbReference>
<dbReference type="Proteomes" id="UP000273643">
    <property type="component" value="Unassembled WGS sequence"/>
</dbReference>
<accession>A0A3N1NSR9</accession>
<reference evidence="2 3" key="1">
    <citation type="submission" date="2018-11" db="EMBL/GenBank/DDBJ databases">
        <title>Genomic Encyclopedia of Type Strains, Phase IV (KMG-IV): sequencing the most valuable type-strain genomes for metagenomic binning, comparative biology and taxonomic classification.</title>
        <authorList>
            <person name="Goeker M."/>
        </authorList>
    </citation>
    <scope>NUCLEOTIDE SEQUENCE [LARGE SCALE GENOMIC DNA]</scope>
    <source>
        <strain evidence="2 3">DSM 16974</strain>
    </source>
</reference>
<dbReference type="AlphaFoldDB" id="A0A3N1NSR9"/>
<sequence length="229" mass="26483">MTHQRVISLRFWPRAALLAIATLWLAACAQQSPLPLADDSLRPAQPGNFDHVFLPPGERLPRITTLYIEPTQVALSDYWLRDRRADYTQRDLDRIYEDYGRFLDEALREGLSEQTGVTLTESREEADMIFRPTLRNLNIYAPDLSRPGITRYYTREAGNATFDLVLEDPNGKVLAQFIDHRETQNLTGQAMEWTNRVTNYRHFSRLMDRWTRNLSVYLLIAGAVPEPAE</sequence>
<keyword evidence="1" id="KW-0732">Signal</keyword>
<comment type="caution">
    <text evidence="2">The sequence shown here is derived from an EMBL/GenBank/DDBJ whole genome shotgun (WGS) entry which is preliminary data.</text>
</comment>
<feature type="chain" id="PRO_5017982764" evidence="1">
    <location>
        <begin position="30"/>
        <end position="229"/>
    </location>
</feature>
<organism evidence="2 3">
    <name type="scientific">Marinimicrobium koreense</name>
    <dbReference type="NCBI Taxonomy" id="306545"/>
    <lineage>
        <taxon>Bacteria</taxon>
        <taxon>Pseudomonadati</taxon>
        <taxon>Pseudomonadota</taxon>
        <taxon>Gammaproteobacteria</taxon>
        <taxon>Cellvibrionales</taxon>
        <taxon>Cellvibrionaceae</taxon>
        <taxon>Marinimicrobium</taxon>
    </lineage>
</organism>
<dbReference type="PROSITE" id="PS51257">
    <property type="entry name" value="PROKAR_LIPOPROTEIN"/>
    <property type="match status" value="1"/>
</dbReference>
<name>A0A3N1NSR9_9GAMM</name>
<proteinExistence type="predicted"/>
<feature type="signal peptide" evidence="1">
    <location>
        <begin position="1"/>
        <end position="29"/>
    </location>
</feature>
<protein>
    <submittedName>
        <fullName evidence="2">Uncharacterized protein DUF3313</fullName>
    </submittedName>
</protein>
<evidence type="ECO:0000256" key="1">
    <source>
        <dbReference type="SAM" id="SignalP"/>
    </source>
</evidence>
<keyword evidence="3" id="KW-1185">Reference proteome</keyword>
<gene>
    <name evidence="2" type="ORF">EDC38_2520</name>
</gene>